<proteinExistence type="predicted"/>
<dbReference type="AlphaFoldDB" id="A0A498MRD4"/>
<comment type="caution">
    <text evidence="1">The sequence shown here is derived from an EMBL/GenBank/DDBJ whole genome shotgun (WGS) entry which is preliminary data.</text>
</comment>
<reference evidence="1 2" key="1">
    <citation type="submission" date="2018-03" db="EMBL/GenBank/DDBJ databases">
        <title>Draft genome sequence of Rohu Carp (Labeo rohita).</title>
        <authorList>
            <person name="Das P."/>
            <person name="Kushwaha B."/>
            <person name="Joshi C.G."/>
            <person name="Kumar D."/>
            <person name="Nagpure N.S."/>
            <person name="Sahoo L."/>
            <person name="Das S.P."/>
            <person name="Bit A."/>
            <person name="Patnaik S."/>
            <person name="Meher P.K."/>
            <person name="Jayasankar P."/>
            <person name="Koringa P.G."/>
            <person name="Patel N.V."/>
            <person name="Hinsu A.T."/>
            <person name="Kumar R."/>
            <person name="Pandey M."/>
            <person name="Agarwal S."/>
            <person name="Srivastava S."/>
            <person name="Singh M."/>
            <person name="Iquebal M.A."/>
            <person name="Jaiswal S."/>
            <person name="Angadi U.B."/>
            <person name="Kumar N."/>
            <person name="Raza M."/>
            <person name="Shah T.M."/>
            <person name="Rai A."/>
            <person name="Jena J.K."/>
        </authorList>
    </citation>
    <scope>NUCLEOTIDE SEQUENCE [LARGE SCALE GENOMIC DNA]</scope>
    <source>
        <strain evidence="1">DASCIFA01</strain>
        <tissue evidence="1">Testis</tissue>
    </source>
</reference>
<name>A0A498MRD4_LABRO</name>
<evidence type="ECO:0000313" key="1">
    <source>
        <dbReference type="EMBL" id="RXN24148.1"/>
    </source>
</evidence>
<evidence type="ECO:0000313" key="2">
    <source>
        <dbReference type="Proteomes" id="UP000290572"/>
    </source>
</evidence>
<accession>A0A498MRD4</accession>
<dbReference type="EMBL" id="QBIY01012549">
    <property type="protein sequence ID" value="RXN24148.1"/>
    <property type="molecule type" value="Genomic_DNA"/>
</dbReference>
<gene>
    <name evidence="1" type="ORF">ROHU_006279</name>
</gene>
<dbReference type="Proteomes" id="UP000290572">
    <property type="component" value="Unassembled WGS sequence"/>
</dbReference>
<protein>
    <submittedName>
        <fullName evidence="1">Sterile alpha motif domain-containing 3</fullName>
    </submittedName>
</protein>
<sequence length="224" mass="24858">MITIGQEAKWERENSKTENRLGLIIGAMAGPVKLRVILADNDDRKLILPKGMPKIILQEANAEYHPASNDMWGPDEGFMGGKCGPHYGLTPGIHIGASRGSPDVLKVGPVRINSEFMRITTVPLEFKFLAVLDQYSDSLMKIFHTKGGVNGRTIKNIMQPISQDCDWLIAKEAMKQTVMVIYIVRHEGHDPVDQPVDVGVVTEGTEVLSSLRKQWPCYSDSFTP</sequence>
<keyword evidence="2" id="KW-1185">Reference proteome</keyword>
<organism evidence="1 2">
    <name type="scientific">Labeo rohita</name>
    <name type="common">Indian major carp</name>
    <name type="synonym">Cyprinus rohita</name>
    <dbReference type="NCBI Taxonomy" id="84645"/>
    <lineage>
        <taxon>Eukaryota</taxon>
        <taxon>Metazoa</taxon>
        <taxon>Chordata</taxon>
        <taxon>Craniata</taxon>
        <taxon>Vertebrata</taxon>
        <taxon>Euteleostomi</taxon>
        <taxon>Actinopterygii</taxon>
        <taxon>Neopterygii</taxon>
        <taxon>Teleostei</taxon>
        <taxon>Ostariophysi</taxon>
        <taxon>Cypriniformes</taxon>
        <taxon>Cyprinidae</taxon>
        <taxon>Labeoninae</taxon>
        <taxon>Labeonini</taxon>
        <taxon>Labeo</taxon>
    </lineage>
</organism>